<dbReference type="PANTHER" id="PTHR10336">
    <property type="entry name" value="PHOSPHOINOSITIDE-SPECIFIC PHOSPHOLIPASE C FAMILY PROTEIN"/>
    <property type="match status" value="1"/>
</dbReference>
<dbReference type="PANTHER" id="PTHR10336:SF209">
    <property type="entry name" value="PHOSPHOINOSITIDE PHOSPHOLIPASE C"/>
    <property type="match status" value="1"/>
</dbReference>
<name>A0ABM1BDQ6_LIMPO</name>
<evidence type="ECO:0000313" key="3">
    <source>
        <dbReference type="RefSeq" id="XP_013779899.1"/>
    </source>
</evidence>
<accession>A0ABM1BDQ6</accession>
<dbReference type="Gene3D" id="1.10.238.10">
    <property type="entry name" value="EF-hand"/>
    <property type="match status" value="2"/>
</dbReference>
<dbReference type="Proteomes" id="UP000694941">
    <property type="component" value="Unplaced"/>
</dbReference>
<organism evidence="2 3">
    <name type="scientific">Limulus polyphemus</name>
    <name type="common">Atlantic horseshoe crab</name>
    <dbReference type="NCBI Taxonomy" id="6850"/>
    <lineage>
        <taxon>Eukaryota</taxon>
        <taxon>Metazoa</taxon>
        <taxon>Ecdysozoa</taxon>
        <taxon>Arthropoda</taxon>
        <taxon>Chelicerata</taxon>
        <taxon>Merostomata</taxon>
        <taxon>Xiphosura</taxon>
        <taxon>Limulidae</taxon>
        <taxon>Limulus</taxon>
    </lineage>
</organism>
<reference evidence="3" key="1">
    <citation type="submission" date="2025-08" db="UniProtKB">
        <authorList>
            <consortium name="RefSeq"/>
        </authorList>
    </citation>
    <scope>IDENTIFICATION</scope>
    <source>
        <tissue evidence="3">Muscle</tissue>
    </source>
</reference>
<dbReference type="InterPro" id="IPR015359">
    <property type="entry name" value="PLC_EF-hand-like"/>
</dbReference>
<proteinExistence type="predicted"/>
<keyword evidence="2" id="KW-1185">Reference proteome</keyword>
<dbReference type="InterPro" id="IPR002048">
    <property type="entry name" value="EF_hand_dom"/>
</dbReference>
<evidence type="ECO:0000313" key="2">
    <source>
        <dbReference type="Proteomes" id="UP000694941"/>
    </source>
</evidence>
<protein>
    <submittedName>
        <fullName evidence="3">1-phosphatidylinositol 4,5-bisphosphate phosphodiesterase delta-4-like</fullName>
    </submittedName>
</protein>
<dbReference type="InterPro" id="IPR001192">
    <property type="entry name" value="PI-PLC_fam"/>
</dbReference>
<dbReference type="PROSITE" id="PS50222">
    <property type="entry name" value="EF_HAND_2"/>
    <property type="match status" value="1"/>
</dbReference>
<sequence length="122" mass="14469">MVFDVYEKLNQPRWLKERFRKADKDNNGILNFKECLEFLSQINVSIEEIHAKILFDAANFEKIKVNGEPVLNPEGFVRFYNILMKRPELDKLFKKYSVNKASIMGPEELCNFLTKEQKVWHA</sequence>
<evidence type="ECO:0000259" key="1">
    <source>
        <dbReference type="PROSITE" id="PS50222"/>
    </source>
</evidence>
<gene>
    <name evidence="3" type="primary">LOC106464314</name>
</gene>
<dbReference type="SMART" id="SM00054">
    <property type="entry name" value="EFh"/>
    <property type="match status" value="2"/>
</dbReference>
<dbReference type="GeneID" id="106464314"/>
<dbReference type="SUPFAM" id="SSF47473">
    <property type="entry name" value="EF-hand"/>
    <property type="match status" value="1"/>
</dbReference>
<dbReference type="Pfam" id="PF00036">
    <property type="entry name" value="EF-hand_1"/>
    <property type="match status" value="1"/>
</dbReference>
<dbReference type="InterPro" id="IPR011992">
    <property type="entry name" value="EF-hand-dom_pair"/>
</dbReference>
<dbReference type="Pfam" id="PF09279">
    <property type="entry name" value="EF-hand_like"/>
    <property type="match status" value="1"/>
</dbReference>
<dbReference type="RefSeq" id="XP_013779899.1">
    <property type="nucleotide sequence ID" value="XM_013924445.1"/>
</dbReference>
<feature type="domain" description="EF-hand" evidence="1">
    <location>
        <begin position="10"/>
        <end position="45"/>
    </location>
</feature>